<keyword evidence="1" id="KW-0472">Membrane</keyword>
<keyword evidence="1" id="KW-0812">Transmembrane</keyword>
<name>A0A699ZEA6_HAELA</name>
<reference evidence="2 3" key="1">
    <citation type="submission" date="2020-02" db="EMBL/GenBank/DDBJ databases">
        <title>Draft genome sequence of Haematococcus lacustris strain NIES-144.</title>
        <authorList>
            <person name="Morimoto D."/>
            <person name="Nakagawa S."/>
            <person name="Yoshida T."/>
            <person name="Sawayama S."/>
        </authorList>
    </citation>
    <scope>NUCLEOTIDE SEQUENCE [LARGE SCALE GENOMIC DNA]</scope>
    <source>
        <strain evidence="2 3">NIES-144</strain>
    </source>
</reference>
<dbReference type="AlphaFoldDB" id="A0A699ZEA6"/>
<sequence length="84" mass="8553">AGARLPKFLALPPPRAGQSRGLRCASGLLLVAVAAGLLGCCSVIDATPAWRQKMCARAGRHDSPGIQVQLGVHMGACTGTDSNT</sequence>
<organism evidence="2 3">
    <name type="scientific">Haematococcus lacustris</name>
    <name type="common">Green alga</name>
    <name type="synonym">Haematococcus pluvialis</name>
    <dbReference type="NCBI Taxonomy" id="44745"/>
    <lineage>
        <taxon>Eukaryota</taxon>
        <taxon>Viridiplantae</taxon>
        <taxon>Chlorophyta</taxon>
        <taxon>core chlorophytes</taxon>
        <taxon>Chlorophyceae</taxon>
        <taxon>CS clade</taxon>
        <taxon>Chlamydomonadales</taxon>
        <taxon>Haematococcaceae</taxon>
        <taxon>Haematococcus</taxon>
    </lineage>
</organism>
<dbReference type="EMBL" id="BLLF01001642">
    <property type="protein sequence ID" value="GFH20471.1"/>
    <property type="molecule type" value="Genomic_DNA"/>
</dbReference>
<feature type="transmembrane region" description="Helical" evidence="1">
    <location>
        <begin position="20"/>
        <end position="44"/>
    </location>
</feature>
<keyword evidence="1" id="KW-1133">Transmembrane helix</keyword>
<proteinExistence type="predicted"/>
<feature type="non-terminal residue" evidence="2">
    <location>
        <position position="1"/>
    </location>
</feature>
<accession>A0A699ZEA6</accession>
<protein>
    <submittedName>
        <fullName evidence="2">Uncharacterized protein</fullName>
    </submittedName>
</protein>
<comment type="caution">
    <text evidence="2">The sequence shown here is derived from an EMBL/GenBank/DDBJ whole genome shotgun (WGS) entry which is preliminary data.</text>
</comment>
<dbReference type="Proteomes" id="UP000485058">
    <property type="component" value="Unassembled WGS sequence"/>
</dbReference>
<evidence type="ECO:0000256" key="1">
    <source>
        <dbReference type="SAM" id="Phobius"/>
    </source>
</evidence>
<gene>
    <name evidence="2" type="ORF">HaLaN_17598</name>
</gene>
<evidence type="ECO:0000313" key="3">
    <source>
        <dbReference type="Proteomes" id="UP000485058"/>
    </source>
</evidence>
<evidence type="ECO:0000313" key="2">
    <source>
        <dbReference type="EMBL" id="GFH20471.1"/>
    </source>
</evidence>
<keyword evidence="3" id="KW-1185">Reference proteome</keyword>